<organism evidence="2 3">
    <name type="scientific">Xanthocytophaga flava</name>
    <dbReference type="NCBI Taxonomy" id="3048013"/>
    <lineage>
        <taxon>Bacteria</taxon>
        <taxon>Pseudomonadati</taxon>
        <taxon>Bacteroidota</taxon>
        <taxon>Cytophagia</taxon>
        <taxon>Cytophagales</taxon>
        <taxon>Rhodocytophagaceae</taxon>
        <taxon>Xanthocytophaga</taxon>
    </lineage>
</organism>
<reference evidence="2 3" key="1">
    <citation type="submission" date="2023-05" db="EMBL/GenBank/DDBJ databases">
        <authorList>
            <person name="Zhang X."/>
        </authorList>
    </citation>
    <scope>NUCLEOTIDE SEQUENCE [LARGE SCALE GENOMIC DNA]</scope>
    <source>
        <strain evidence="2 3">DM2B3-1</strain>
    </source>
</reference>
<evidence type="ECO:0008006" key="4">
    <source>
        <dbReference type="Google" id="ProtNLM"/>
    </source>
</evidence>
<feature type="transmembrane region" description="Helical" evidence="1">
    <location>
        <begin position="198"/>
        <end position="220"/>
    </location>
</feature>
<keyword evidence="1" id="KW-1133">Transmembrane helix</keyword>
<dbReference type="PROSITE" id="PS51257">
    <property type="entry name" value="PROKAR_LIPOPROTEIN"/>
    <property type="match status" value="1"/>
</dbReference>
<dbReference type="Pfam" id="PF26137">
    <property type="entry name" value="Toxin_SdpC"/>
    <property type="match status" value="1"/>
</dbReference>
<keyword evidence="1" id="KW-0472">Membrane</keyword>
<sequence length="259" mass="28952">MINFIHKYVLKSYVIFPLLSIFIFASCSTSNAEEISRDYSGEELFKGIFFLQGDSASQLESLQPQLAKRKAMYATYPEMQKAYAEFSDEIISQIKKIEPSYFKQFKAQIQTKNLYKIQLALTNGAKMIKLGGLASEKYNGIFRLADQLDEKKVDLSTEDFKSLNTTKEEDMKKFKALLSEKYSINLDDEDYKVACTPPMAICVALLIGAVVAVTVAAVLLEVYAGAFLWGPSEGFGGSGTVGDAYLENNYLIKEIAQTF</sequence>
<evidence type="ECO:0000313" key="2">
    <source>
        <dbReference type="EMBL" id="MDJ1497765.1"/>
    </source>
</evidence>
<comment type="caution">
    <text evidence="2">The sequence shown here is derived from an EMBL/GenBank/DDBJ whole genome shotgun (WGS) entry which is preliminary data.</text>
</comment>
<dbReference type="Proteomes" id="UP001228581">
    <property type="component" value="Unassembled WGS sequence"/>
</dbReference>
<name>A0ABT7CXS9_9BACT</name>
<gene>
    <name evidence="2" type="ORF">QNI19_32795</name>
</gene>
<evidence type="ECO:0000256" key="1">
    <source>
        <dbReference type="SAM" id="Phobius"/>
    </source>
</evidence>
<evidence type="ECO:0000313" key="3">
    <source>
        <dbReference type="Proteomes" id="UP001228581"/>
    </source>
</evidence>
<dbReference type="EMBL" id="JASJOT010000035">
    <property type="protein sequence ID" value="MDJ1497765.1"/>
    <property type="molecule type" value="Genomic_DNA"/>
</dbReference>
<keyword evidence="3" id="KW-1185">Reference proteome</keyword>
<proteinExistence type="predicted"/>
<dbReference type="InterPro" id="IPR023888">
    <property type="entry name" value="SdpC-like"/>
</dbReference>
<protein>
    <recommendedName>
        <fullName evidence="4">SdpC family antimicrobial peptide</fullName>
    </recommendedName>
</protein>
<dbReference type="RefSeq" id="WP_314003595.1">
    <property type="nucleotide sequence ID" value="NZ_JASJOR010000045.1"/>
</dbReference>
<keyword evidence="1" id="KW-0812">Transmembrane</keyword>
<accession>A0ABT7CXS9</accession>